<dbReference type="InterPro" id="IPR000121">
    <property type="entry name" value="PEP_util_C"/>
</dbReference>
<gene>
    <name evidence="3" type="ORF">SAMN05421803_10856</name>
</gene>
<dbReference type="InterPro" id="IPR040442">
    <property type="entry name" value="Pyrv_kinase-like_dom_sf"/>
</dbReference>
<evidence type="ECO:0000256" key="1">
    <source>
        <dbReference type="SAM" id="MobiDB-lite"/>
    </source>
</evidence>
<proteinExistence type="predicted"/>
<dbReference type="AlphaFoldDB" id="A0A1M6L377"/>
<dbReference type="Gene3D" id="3.20.20.60">
    <property type="entry name" value="Phosphoenolpyruvate-binding domains"/>
    <property type="match status" value="1"/>
</dbReference>
<feature type="domain" description="PEP-utilising enzyme C-terminal" evidence="2">
    <location>
        <begin position="41"/>
        <end position="287"/>
    </location>
</feature>
<dbReference type="STRING" id="758803.SAMN05421803_10856"/>
<keyword evidence="4" id="KW-1185">Reference proteome</keyword>
<dbReference type="InterPro" id="IPR050499">
    <property type="entry name" value="PEP-utilizing_PTS_enzyme"/>
</dbReference>
<protein>
    <submittedName>
        <fullName evidence="3">Phosphotransferase system, enzyme I, PtsI</fullName>
    </submittedName>
</protein>
<dbReference type="Pfam" id="PF02896">
    <property type="entry name" value="PEP-utilizers_C"/>
    <property type="match status" value="1"/>
</dbReference>
<feature type="region of interest" description="Disordered" evidence="1">
    <location>
        <begin position="313"/>
        <end position="344"/>
    </location>
</feature>
<dbReference type="Proteomes" id="UP000184452">
    <property type="component" value="Unassembled WGS sequence"/>
</dbReference>
<evidence type="ECO:0000313" key="3">
    <source>
        <dbReference type="EMBL" id="SHJ65574.1"/>
    </source>
</evidence>
<organism evidence="3 4">
    <name type="scientific">Nocardiopsis flavescens</name>
    <dbReference type="NCBI Taxonomy" id="758803"/>
    <lineage>
        <taxon>Bacteria</taxon>
        <taxon>Bacillati</taxon>
        <taxon>Actinomycetota</taxon>
        <taxon>Actinomycetes</taxon>
        <taxon>Streptosporangiales</taxon>
        <taxon>Nocardiopsidaceae</taxon>
        <taxon>Nocardiopsis</taxon>
    </lineage>
</organism>
<feature type="region of interest" description="Disordered" evidence="1">
    <location>
        <begin position="102"/>
        <end position="124"/>
    </location>
</feature>
<dbReference type="EMBL" id="FQZK01000008">
    <property type="protein sequence ID" value="SHJ65574.1"/>
    <property type="molecule type" value="Genomic_DNA"/>
</dbReference>
<dbReference type="SUPFAM" id="SSF51621">
    <property type="entry name" value="Phosphoenolpyruvate/pyruvate domain"/>
    <property type="match status" value="1"/>
</dbReference>
<feature type="region of interest" description="Disordered" evidence="1">
    <location>
        <begin position="1"/>
        <end position="24"/>
    </location>
</feature>
<keyword evidence="3" id="KW-0808">Transferase</keyword>
<evidence type="ECO:0000313" key="4">
    <source>
        <dbReference type="Proteomes" id="UP000184452"/>
    </source>
</evidence>
<accession>A0A1M6L377</accession>
<dbReference type="PRINTS" id="PR01736">
    <property type="entry name" value="PHPHTRNFRASE"/>
</dbReference>
<dbReference type="PANTHER" id="PTHR46244:SF3">
    <property type="entry name" value="PHOSPHOENOLPYRUVATE-PROTEIN PHOSPHOTRANSFERASE"/>
    <property type="match status" value="1"/>
</dbReference>
<dbReference type="GO" id="GO:0016772">
    <property type="term" value="F:transferase activity, transferring phosphorus-containing groups"/>
    <property type="evidence" value="ECO:0007669"/>
    <property type="project" value="InterPro"/>
</dbReference>
<evidence type="ECO:0000259" key="2">
    <source>
        <dbReference type="Pfam" id="PF02896"/>
    </source>
</evidence>
<reference evidence="3 4" key="1">
    <citation type="submission" date="2016-11" db="EMBL/GenBank/DDBJ databases">
        <authorList>
            <person name="Jaros S."/>
            <person name="Januszkiewicz K."/>
            <person name="Wedrychowicz H."/>
        </authorList>
    </citation>
    <scope>NUCLEOTIDE SEQUENCE [LARGE SCALE GENOMIC DNA]</scope>
    <source>
        <strain evidence="3 4">CGMCC 4.5723</strain>
    </source>
</reference>
<sequence length="344" mass="35184">MAHIAPRLPPAHASPRPPREPVSATGNAAVRLLLDISGEALQPSSAGEADGVGLLRTDFLFRGRAEPPTREEQTTAYTRMFAAVPGRPLTVRVLNARACEPAPPAPGAVDRHRSARRPAPAGGPRRDMLVEQLAAIAAGAARTGADVGVMAPMVSTPEEAGEFADLARAQGLTRAGVMVQVPAAALLADRLLYEVDFVTVCATDLARYTMAVDRAAHFPPGLLDPWQPAVLSLIGSVGLAGQSLHVPVGVCGDAVTDPLLALVLAGLGVTSLSMAAPALPAVRQALGRHTPEECRRLAGLALGAGSARAREAVRAAARSGGAGTGPGGPPAGGRPATRRVRRAS</sequence>
<dbReference type="InterPro" id="IPR015813">
    <property type="entry name" value="Pyrv/PenolPyrv_kinase-like_dom"/>
</dbReference>
<name>A0A1M6L377_9ACTN</name>
<dbReference type="PANTHER" id="PTHR46244">
    <property type="entry name" value="PHOSPHOENOLPYRUVATE-PROTEIN PHOSPHOTRANSFERASE"/>
    <property type="match status" value="1"/>
</dbReference>